<dbReference type="CDD" id="cd14014">
    <property type="entry name" value="STKc_PknB_like"/>
    <property type="match status" value="1"/>
</dbReference>
<sequence length="655" mass="69882">MAGARVQPLGSDDPERLGQYQLLGRLGSGGMGRVYLGRTGGGRLVAVKTLLAEGVVSDTDRRRFAREVALAQRVNSTYTARVLDADAAAERPWMAIEYIAAPSLAELVRTEGVLPASAVRWVAAGTAEALVTLHRQGIVHRDVKPQNILLPLAGPRLIDFGISHASDITRTQLTLGTIAFTSPEQARGEESTAASDVYSLGATLFHLAVGRPPYPEDGDTLRLLSRVQRGELDLTGLPKELTPLIRPCLAARPEGRPSPGDVLDQFTASLSGLPRSPGGGRWLPPRWTDLIGAYETQGRHFQSAPGTGGPDALTVDQRTGAVPPPGPTRMYTQDRARADRERRERELRAERERAAALLADRARQAREEAERARARAGSSPGQGAPPRTPGPVPRPTPAPPPTPPSPKSGVTGGTVLAVLVGIAVILYLLNNGSDSDGTKSSGSSGSSGYTSSSGYTTSTGGSSSSGSSSGGSSSGGYRYTPPPSPTPNSVDLAYRNVDTGDCLNTYDNGYGRWSSTTPQVVSCGSPNAYLRVTRASQGINFGSCPTGTGRHYLYHSGSRYNFATSLCVERQFHKGQCFIAKRNGTTVTDSRLMGVWSCNATKVPSGYNTILQITGYYKAQKSYPNGFCSRSRDDRNYYWWYEVDGGRNVLCTTTV</sequence>
<dbReference type="PROSITE" id="PS00107">
    <property type="entry name" value="PROTEIN_KINASE_ATP"/>
    <property type="match status" value="1"/>
</dbReference>
<dbReference type="SUPFAM" id="SSF56112">
    <property type="entry name" value="Protein kinase-like (PK-like)"/>
    <property type="match status" value="1"/>
</dbReference>
<organism evidence="10 11">
    <name type="scientific">Streptomyces purpureus</name>
    <dbReference type="NCBI Taxonomy" id="1951"/>
    <lineage>
        <taxon>Bacteria</taxon>
        <taxon>Bacillati</taxon>
        <taxon>Actinomycetota</taxon>
        <taxon>Actinomycetes</taxon>
        <taxon>Kitasatosporales</taxon>
        <taxon>Streptomycetaceae</taxon>
        <taxon>Streptomyces</taxon>
    </lineage>
</organism>
<dbReference type="EC" id="2.7.11.1" evidence="2"/>
<dbReference type="EMBL" id="BMQQ01000025">
    <property type="protein sequence ID" value="GGT52712.1"/>
    <property type="molecule type" value="Genomic_DNA"/>
</dbReference>
<feature type="binding site" evidence="7">
    <location>
        <position position="48"/>
    </location>
    <ligand>
        <name>ATP</name>
        <dbReference type="ChEBI" id="CHEBI:30616"/>
    </ligand>
</feature>
<dbReference type="PROSITE" id="PS00108">
    <property type="entry name" value="PROTEIN_KINASE_ST"/>
    <property type="match status" value="1"/>
</dbReference>
<evidence type="ECO:0000256" key="3">
    <source>
        <dbReference type="ARBA" id="ARBA00022679"/>
    </source>
</evidence>
<dbReference type="Pfam" id="PF00069">
    <property type="entry name" value="Pkinase"/>
    <property type="match status" value="1"/>
</dbReference>
<feature type="domain" description="Protein kinase" evidence="9">
    <location>
        <begin position="20"/>
        <end position="270"/>
    </location>
</feature>
<dbReference type="PANTHER" id="PTHR43671:SF13">
    <property type="entry name" value="SERINE_THREONINE-PROTEIN KINASE NEK2"/>
    <property type="match status" value="1"/>
</dbReference>
<feature type="compositionally biased region" description="Basic and acidic residues" evidence="8">
    <location>
        <begin position="361"/>
        <end position="373"/>
    </location>
</feature>
<proteinExistence type="inferred from homology"/>
<keyword evidence="4 7" id="KW-0547">Nucleotide-binding</keyword>
<dbReference type="InterPro" id="IPR008271">
    <property type="entry name" value="Ser/Thr_kinase_AS"/>
</dbReference>
<feature type="compositionally biased region" description="Low complexity" evidence="8">
    <location>
        <begin position="431"/>
        <end position="467"/>
    </location>
</feature>
<evidence type="ECO:0000256" key="5">
    <source>
        <dbReference type="ARBA" id="ARBA00022777"/>
    </source>
</evidence>
<evidence type="ECO:0000259" key="9">
    <source>
        <dbReference type="PROSITE" id="PS50011"/>
    </source>
</evidence>
<feature type="compositionally biased region" description="Basic and acidic residues" evidence="8">
    <location>
        <begin position="332"/>
        <end position="349"/>
    </location>
</feature>
<evidence type="ECO:0000256" key="6">
    <source>
        <dbReference type="ARBA" id="ARBA00022840"/>
    </source>
</evidence>
<reference evidence="10" key="2">
    <citation type="submission" date="2020-09" db="EMBL/GenBank/DDBJ databases">
        <authorList>
            <person name="Sun Q."/>
            <person name="Ohkuma M."/>
        </authorList>
    </citation>
    <scope>NUCLEOTIDE SEQUENCE</scope>
    <source>
        <strain evidence="10">JCM 3172</strain>
    </source>
</reference>
<evidence type="ECO:0000313" key="10">
    <source>
        <dbReference type="EMBL" id="GGT52712.1"/>
    </source>
</evidence>
<feature type="region of interest" description="Disordered" evidence="8">
    <location>
        <begin position="431"/>
        <end position="493"/>
    </location>
</feature>
<feature type="compositionally biased region" description="Pro residues" evidence="8">
    <location>
        <begin position="386"/>
        <end position="406"/>
    </location>
</feature>
<dbReference type="AlphaFoldDB" id="A0A918HBS3"/>
<dbReference type="InterPro" id="IPR011009">
    <property type="entry name" value="Kinase-like_dom_sf"/>
</dbReference>
<dbReference type="InterPro" id="IPR000719">
    <property type="entry name" value="Prot_kinase_dom"/>
</dbReference>
<feature type="region of interest" description="Disordered" evidence="8">
    <location>
        <begin position="361"/>
        <end position="410"/>
    </location>
</feature>
<evidence type="ECO:0000256" key="1">
    <source>
        <dbReference type="ARBA" id="ARBA00010886"/>
    </source>
</evidence>
<dbReference type="GO" id="GO:0005524">
    <property type="term" value="F:ATP binding"/>
    <property type="evidence" value="ECO:0007669"/>
    <property type="project" value="UniProtKB-UniRule"/>
</dbReference>
<dbReference type="Proteomes" id="UP000619486">
    <property type="component" value="Unassembled WGS sequence"/>
</dbReference>
<evidence type="ECO:0000256" key="2">
    <source>
        <dbReference type="ARBA" id="ARBA00012513"/>
    </source>
</evidence>
<reference evidence="10" key="1">
    <citation type="journal article" date="2014" name="Int. J. Syst. Evol. Microbiol.">
        <title>Complete genome sequence of Corynebacterium casei LMG S-19264T (=DSM 44701T), isolated from a smear-ripened cheese.</title>
        <authorList>
            <consortium name="US DOE Joint Genome Institute (JGI-PGF)"/>
            <person name="Walter F."/>
            <person name="Albersmeier A."/>
            <person name="Kalinowski J."/>
            <person name="Ruckert C."/>
        </authorList>
    </citation>
    <scope>NUCLEOTIDE SEQUENCE</scope>
    <source>
        <strain evidence="10">JCM 3172</strain>
    </source>
</reference>
<dbReference type="Gene3D" id="1.10.510.10">
    <property type="entry name" value="Transferase(Phosphotransferase) domain 1"/>
    <property type="match status" value="1"/>
</dbReference>
<dbReference type="GO" id="GO:0004674">
    <property type="term" value="F:protein serine/threonine kinase activity"/>
    <property type="evidence" value="ECO:0007669"/>
    <property type="project" value="UniProtKB-EC"/>
</dbReference>
<feature type="region of interest" description="Disordered" evidence="8">
    <location>
        <begin position="299"/>
        <end position="349"/>
    </location>
</feature>
<protein>
    <recommendedName>
        <fullName evidence="2">non-specific serine/threonine protein kinase</fullName>
        <ecNumber evidence="2">2.7.11.1</ecNumber>
    </recommendedName>
</protein>
<comment type="caution">
    <text evidence="10">The sequence shown here is derived from an EMBL/GenBank/DDBJ whole genome shotgun (WGS) entry which is preliminary data.</text>
</comment>
<dbReference type="PANTHER" id="PTHR43671">
    <property type="entry name" value="SERINE/THREONINE-PROTEIN KINASE NEK"/>
    <property type="match status" value="1"/>
</dbReference>
<dbReference type="InterPro" id="IPR050660">
    <property type="entry name" value="NEK_Ser/Thr_kinase"/>
</dbReference>
<dbReference type="SMART" id="SM00220">
    <property type="entry name" value="S_TKc"/>
    <property type="match status" value="1"/>
</dbReference>
<comment type="similarity">
    <text evidence="1">Belongs to the protein kinase superfamily. NEK Ser/Thr protein kinase family. NIMA subfamily.</text>
</comment>
<evidence type="ECO:0000256" key="8">
    <source>
        <dbReference type="SAM" id="MobiDB-lite"/>
    </source>
</evidence>
<evidence type="ECO:0000256" key="4">
    <source>
        <dbReference type="ARBA" id="ARBA00022741"/>
    </source>
</evidence>
<evidence type="ECO:0000313" key="11">
    <source>
        <dbReference type="Proteomes" id="UP000619486"/>
    </source>
</evidence>
<dbReference type="RefSeq" id="WP_189204114.1">
    <property type="nucleotide sequence ID" value="NZ_BMQQ01000025.1"/>
</dbReference>
<dbReference type="PROSITE" id="PS50011">
    <property type="entry name" value="PROTEIN_KINASE_DOM"/>
    <property type="match status" value="1"/>
</dbReference>
<keyword evidence="3" id="KW-0808">Transferase</keyword>
<name>A0A918HBS3_9ACTN</name>
<evidence type="ECO:0000256" key="7">
    <source>
        <dbReference type="PROSITE-ProRule" id="PRU10141"/>
    </source>
</evidence>
<dbReference type="InterPro" id="IPR017441">
    <property type="entry name" value="Protein_kinase_ATP_BS"/>
</dbReference>
<dbReference type="Gene3D" id="3.30.200.20">
    <property type="entry name" value="Phosphorylase Kinase, domain 1"/>
    <property type="match status" value="1"/>
</dbReference>
<keyword evidence="5" id="KW-0418">Kinase</keyword>
<keyword evidence="6 7" id="KW-0067">ATP-binding</keyword>
<keyword evidence="11" id="KW-1185">Reference proteome</keyword>
<gene>
    <name evidence="10" type="ORF">GCM10014713_53280</name>
</gene>
<accession>A0A918HBS3</accession>